<dbReference type="OrthoDB" id="9034987at2"/>
<accession>A0A1H1JD42</accession>
<dbReference type="EMBL" id="FNKP01000003">
    <property type="protein sequence ID" value="SDR47912.1"/>
    <property type="molecule type" value="Genomic_DNA"/>
</dbReference>
<evidence type="ECO:0000313" key="1">
    <source>
        <dbReference type="EMBL" id="SDR47912.1"/>
    </source>
</evidence>
<evidence type="ECO:0000313" key="2">
    <source>
        <dbReference type="Proteomes" id="UP000183487"/>
    </source>
</evidence>
<reference evidence="2" key="1">
    <citation type="submission" date="2016-10" db="EMBL/GenBank/DDBJ databases">
        <authorList>
            <person name="Varghese N."/>
        </authorList>
    </citation>
    <scope>NUCLEOTIDE SEQUENCE [LARGE SCALE GENOMIC DNA]</scope>
    <source>
        <strain evidence="2">GAS106B</strain>
    </source>
</reference>
<organism evidence="1 2">
    <name type="scientific">Paraburkholderia fungorum</name>
    <dbReference type="NCBI Taxonomy" id="134537"/>
    <lineage>
        <taxon>Bacteria</taxon>
        <taxon>Pseudomonadati</taxon>
        <taxon>Pseudomonadota</taxon>
        <taxon>Betaproteobacteria</taxon>
        <taxon>Burkholderiales</taxon>
        <taxon>Burkholderiaceae</taxon>
        <taxon>Paraburkholderia</taxon>
    </lineage>
</organism>
<dbReference type="RefSeq" id="WP_074771363.1">
    <property type="nucleotide sequence ID" value="NZ_FNKP01000003.1"/>
</dbReference>
<protein>
    <recommendedName>
        <fullName evidence="3">Preprotein translocase subunit SecA</fullName>
    </recommendedName>
</protein>
<dbReference type="AlphaFoldDB" id="A0A1H1JD42"/>
<sequence>MLSLHELATLLIIKDSPERIGADHAELGALRALELVDTASSDTSLPLPRITVRGQAILRAIAGVR</sequence>
<gene>
    <name evidence="1" type="ORF">SAMN05443245_6108</name>
</gene>
<keyword evidence="2" id="KW-1185">Reference proteome</keyword>
<evidence type="ECO:0008006" key="3">
    <source>
        <dbReference type="Google" id="ProtNLM"/>
    </source>
</evidence>
<proteinExistence type="predicted"/>
<dbReference type="Proteomes" id="UP000183487">
    <property type="component" value="Unassembled WGS sequence"/>
</dbReference>
<name>A0A1H1JD42_9BURK</name>